<dbReference type="PANTHER" id="PTHR43630">
    <property type="entry name" value="POLY-BETA-1,6-N-ACETYL-D-GLUCOSAMINE SYNTHASE"/>
    <property type="match status" value="1"/>
</dbReference>
<evidence type="ECO:0000259" key="3">
    <source>
        <dbReference type="Pfam" id="PF00535"/>
    </source>
</evidence>
<keyword evidence="2" id="KW-1133">Transmembrane helix</keyword>
<dbReference type="SUPFAM" id="SSF53448">
    <property type="entry name" value="Nucleotide-diphospho-sugar transferases"/>
    <property type="match status" value="1"/>
</dbReference>
<evidence type="ECO:0000313" key="5">
    <source>
        <dbReference type="Proteomes" id="UP000325684"/>
    </source>
</evidence>
<dbReference type="PANTHER" id="PTHR43630:SF2">
    <property type="entry name" value="GLYCOSYLTRANSFERASE"/>
    <property type="match status" value="1"/>
</dbReference>
<evidence type="ECO:0000313" key="4">
    <source>
        <dbReference type="EMBL" id="KAB0265171.1"/>
    </source>
</evidence>
<dbReference type="GO" id="GO:0016740">
    <property type="term" value="F:transferase activity"/>
    <property type="evidence" value="ECO:0007669"/>
    <property type="project" value="UniProtKB-KW"/>
</dbReference>
<proteinExistence type="inferred from homology"/>
<feature type="transmembrane region" description="Helical" evidence="2">
    <location>
        <begin position="288"/>
        <end position="307"/>
    </location>
</feature>
<reference evidence="4 5" key="1">
    <citation type="journal article" date="2019" name="Microorganisms">
        <title>Genome Insights into the Novel Species Microvirga brassicacearum, a Rapeseed Endophyte with Biotechnological Potential.</title>
        <authorList>
            <person name="Jimenez-Gomez A."/>
            <person name="Saati-Santamaria Z."/>
            <person name="Igual J.M."/>
            <person name="Rivas R."/>
            <person name="Mateos P.F."/>
            <person name="Garcia-Fraile P."/>
        </authorList>
    </citation>
    <scope>NUCLEOTIDE SEQUENCE [LARGE SCALE GENOMIC DNA]</scope>
    <source>
        <strain evidence="4 5">CDVBN77</strain>
    </source>
</reference>
<dbReference type="InterPro" id="IPR029044">
    <property type="entry name" value="Nucleotide-diphossugar_trans"/>
</dbReference>
<dbReference type="Proteomes" id="UP000325684">
    <property type="component" value="Unassembled WGS sequence"/>
</dbReference>
<dbReference type="Pfam" id="PF00535">
    <property type="entry name" value="Glycos_transf_2"/>
    <property type="match status" value="1"/>
</dbReference>
<accession>A0A5N3P694</accession>
<gene>
    <name evidence="4" type="ORF">FEZ63_19680</name>
</gene>
<comment type="caution">
    <text evidence="4">The sequence shown here is derived from an EMBL/GenBank/DDBJ whole genome shotgun (WGS) entry which is preliminary data.</text>
</comment>
<dbReference type="Gene3D" id="3.90.550.10">
    <property type="entry name" value="Spore Coat Polysaccharide Biosynthesis Protein SpsA, Chain A"/>
    <property type="match status" value="1"/>
</dbReference>
<name>A0A5N3P694_9HYPH</name>
<dbReference type="InterPro" id="IPR001173">
    <property type="entry name" value="Glyco_trans_2-like"/>
</dbReference>
<evidence type="ECO:0000256" key="1">
    <source>
        <dbReference type="ARBA" id="ARBA00038494"/>
    </source>
</evidence>
<organism evidence="4 5">
    <name type="scientific">Microvirga brassicacearum</name>
    <dbReference type="NCBI Taxonomy" id="2580413"/>
    <lineage>
        <taxon>Bacteria</taxon>
        <taxon>Pseudomonadati</taxon>
        <taxon>Pseudomonadota</taxon>
        <taxon>Alphaproteobacteria</taxon>
        <taxon>Hyphomicrobiales</taxon>
        <taxon>Methylobacteriaceae</taxon>
        <taxon>Microvirga</taxon>
    </lineage>
</organism>
<keyword evidence="2" id="KW-0812">Transmembrane</keyword>
<sequence length="414" mass="46270">MGGPTARIRSSVRWASPLWAGLNFFQKTACALCAPSGEPEESRMDSIRKKVAVVMPVRNEEAAVGPTMDAIFASTRLPDEIIIADGMSTDGTIAAIQRYGDRGVPIRVVNNPTIWAGGGRNAAIRVTDSDIIVLSDFGNTVEPGYIEEMVRPFEEDDTIDIVGGLFRMRATTHFEHCVASIHYFEDYTLDRYSRDEIRQLIPPVVFPGGLCTAFTRRIWLAAGEQPEWLAKGQDKMFSRKVHAIGGKGLVAIDARIWHHVRSTPRDLFRQLYLYGRGNGQMRFLSKHAVLLMWIYGVLALLLALGWFSPIFPALAAVLFGAYAWRAGIRKVIKVDGSLKKLRYIPVAMEVLLVRDIGSLLGHLVGWAEWIFVPRYQAHYRRYMGGLPEDRIPLIAPQLSGQSIFGRLRRVFGVA</sequence>
<comment type="similarity">
    <text evidence="1">Belongs to the glycosyltransferase 2 family. WaaE/KdtX subfamily.</text>
</comment>
<protein>
    <submittedName>
        <fullName evidence="4">Glycosyltransferase</fullName>
    </submittedName>
</protein>
<keyword evidence="5" id="KW-1185">Reference proteome</keyword>
<keyword evidence="4" id="KW-0808">Transferase</keyword>
<keyword evidence="2" id="KW-0472">Membrane</keyword>
<dbReference type="EMBL" id="VCMV01000041">
    <property type="protein sequence ID" value="KAB0265171.1"/>
    <property type="molecule type" value="Genomic_DNA"/>
</dbReference>
<evidence type="ECO:0000256" key="2">
    <source>
        <dbReference type="SAM" id="Phobius"/>
    </source>
</evidence>
<dbReference type="AlphaFoldDB" id="A0A5N3P694"/>
<dbReference type="OrthoDB" id="8416156at2"/>
<feature type="domain" description="Glycosyltransferase 2-like" evidence="3">
    <location>
        <begin position="53"/>
        <end position="174"/>
    </location>
</feature>